<accession>A0A521DQI9</accession>
<reference evidence="2 3" key="1">
    <citation type="submission" date="2017-05" db="EMBL/GenBank/DDBJ databases">
        <authorList>
            <person name="Varghese N."/>
            <person name="Submissions S."/>
        </authorList>
    </citation>
    <scope>NUCLEOTIDE SEQUENCE [LARGE SCALE GENOMIC DNA]</scope>
    <source>
        <strain evidence="2 3">DSM 46834</strain>
    </source>
</reference>
<sequence length="254" mass="27095">MCAQPAPVVLLPGILQPAGARYAPLLQAIDRRPAWPKDLEVYAGPDVPAGYGVDTEVAGVLALADARGLDRFHVYGHSAGGSIALALAARAPDRVLSLALDEPATDFTDEDRELLDAQWDGDLADLPPPQRMQVFARSLVRPGVELPLPPAGPPPPGMESRPAGLAAFATAISDHRVDQAALARFPGPVYVSYGSLSNARWEAMAARLAARLPDVEVECFEGVHHLRTSHVAEPARVARALHRLWARAEDRAAV</sequence>
<dbReference type="Pfam" id="PF00561">
    <property type="entry name" value="Abhydrolase_1"/>
    <property type="match status" value="1"/>
</dbReference>
<gene>
    <name evidence="2" type="ORF">SAMN06273567_103450</name>
</gene>
<protein>
    <submittedName>
        <fullName evidence="2">Pimeloyl-ACP methyl ester carboxylesterase</fullName>
    </submittedName>
</protein>
<dbReference type="PANTHER" id="PTHR43433">
    <property type="entry name" value="HYDROLASE, ALPHA/BETA FOLD FAMILY PROTEIN"/>
    <property type="match status" value="1"/>
</dbReference>
<evidence type="ECO:0000259" key="1">
    <source>
        <dbReference type="Pfam" id="PF00561"/>
    </source>
</evidence>
<dbReference type="InterPro" id="IPR050471">
    <property type="entry name" value="AB_hydrolase"/>
</dbReference>
<name>A0A521DQI9_9ACTN</name>
<dbReference type="InterPro" id="IPR000073">
    <property type="entry name" value="AB_hydrolase_1"/>
</dbReference>
<dbReference type="Proteomes" id="UP000317484">
    <property type="component" value="Unassembled WGS sequence"/>
</dbReference>
<feature type="domain" description="AB hydrolase-1" evidence="1">
    <location>
        <begin position="61"/>
        <end position="137"/>
    </location>
</feature>
<dbReference type="Gene3D" id="3.40.50.1820">
    <property type="entry name" value="alpha/beta hydrolase"/>
    <property type="match status" value="1"/>
</dbReference>
<organism evidence="2 3">
    <name type="scientific">Geodermatophilus aquaeductus</name>
    <dbReference type="NCBI Taxonomy" id="1564161"/>
    <lineage>
        <taxon>Bacteria</taxon>
        <taxon>Bacillati</taxon>
        <taxon>Actinomycetota</taxon>
        <taxon>Actinomycetes</taxon>
        <taxon>Geodermatophilales</taxon>
        <taxon>Geodermatophilaceae</taxon>
        <taxon>Geodermatophilus</taxon>
    </lineage>
</organism>
<evidence type="ECO:0000313" key="2">
    <source>
        <dbReference type="EMBL" id="SMO73973.1"/>
    </source>
</evidence>
<dbReference type="EMBL" id="FXTJ01000003">
    <property type="protein sequence ID" value="SMO73973.1"/>
    <property type="molecule type" value="Genomic_DNA"/>
</dbReference>
<dbReference type="InterPro" id="IPR029058">
    <property type="entry name" value="AB_hydrolase_fold"/>
</dbReference>
<dbReference type="PANTHER" id="PTHR43433:SF5">
    <property type="entry name" value="AB HYDROLASE-1 DOMAIN-CONTAINING PROTEIN"/>
    <property type="match status" value="1"/>
</dbReference>
<dbReference type="SUPFAM" id="SSF53474">
    <property type="entry name" value="alpha/beta-Hydrolases"/>
    <property type="match status" value="1"/>
</dbReference>
<dbReference type="RefSeq" id="WP_142458527.1">
    <property type="nucleotide sequence ID" value="NZ_FXTJ01000003.1"/>
</dbReference>
<keyword evidence="3" id="KW-1185">Reference proteome</keyword>
<evidence type="ECO:0000313" key="3">
    <source>
        <dbReference type="Proteomes" id="UP000317484"/>
    </source>
</evidence>
<proteinExistence type="predicted"/>
<dbReference type="GO" id="GO:0003824">
    <property type="term" value="F:catalytic activity"/>
    <property type="evidence" value="ECO:0007669"/>
    <property type="project" value="UniProtKB-ARBA"/>
</dbReference>
<dbReference type="AlphaFoldDB" id="A0A521DQI9"/>